<dbReference type="EMBL" id="CP097507">
    <property type="protein sequence ID" value="URE02559.1"/>
    <property type="molecule type" value="Genomic_DNA"/>
</dbReference>
<gene>
    <name evidence="1" type="ORF">MUK42_18616</name>
</gene>
<proteinExistence type="predicted"/>
<keyword evidence="2" id="KW-1185">Reference proteome</keyword>
<accession>A0A9E7FZ33</accession>
<reference evidence="1" key="1">
    <citation type="submission" date="2022-05" db="EMBL/GenBank/DDBJ databases">
        <title>The Musa troglodytarum L. genome provides insights into the mechanism of non-climacteric behaviour and enrichment of carotenoids.</title>
        <authorList>
            <person name="Wang J."/>
        </authorList>
    </citation>
    <scope>NUCLEOTIDE SEQUENCE</scope>
    <source>
        <tissue evidence="1">Leaf</tissue>
    </source>
</reference>
<evidence type="ECO:0000313" key="2">
    <source>
        <dbReference type="Proteomes" id="UP001055439"/>
    </source>
</evidence>
<name>A0A9E7FZ33_9LILI</name>
<sequence>MTFPLFGGSGFIEENGGNRKAGFLSYEAEWKDWNENYSVEVFHVGYIEFKTRAGQLGRELDGSRLECAITSCCLTCLCCEW</sequence>
<dbReference type="AlphaFoldDB" id="A0A9E7FZ33"/>
<protein>
    <submittedName>
        <fullName evidence="1">Uncharacterized protein</fullName>
    </submittedName>
</protein>
<dbReference type="Proteomes" id="UP001055439">
    <property type="component" value="Chromosome 5"/>
</dbReference>
<evidence type="ECO:0000313" key="1">
    <source>
        <dbReference type="EMBL" id="URE02559.1"/>
    </source>
</evidence>
<organism evidence="1 2">
    <name type="scientific">Musa troglodytarum</name>
    <name type="common">fe'i banana</name>
    <dbReference type="NCBI Taxonomy" id="320322"/>
    <lineage>
        <taxon>Eukaryota</taxon>
        <taxon>Viridiplantae</taxon>
        <taxon>Streptophyta</taxon>
        <taxon>Embryophyta</taxon>
        <taxon>Tracheophyta</taxon>
        <taxon>Spermatophyta</taxon>
        <taxon>Magnoliopsida</taxon>
        <taxon>Liliopsida</taxon>
        <taxon>Zingiberales</taxon>
        <taxon>Musaceae</taxon>
        <taxon>Musa</taxon>
    </lineage>
</organism>